<dbReference type="Pfam" id="PF13577">
    <property type="entry name" value="SnoaL_4"/>
    <property type="match status" value="1"/>
</dbReference>
<dbReference type="AlphaFoldDB" id="A0AA47I7A1"/>
<name>A0AA47I7A1_9CLOT</name>
<feature type="domain" description="SnoaL-like" evidence="1">
    <location>
        <begin position="6"/>
        <end position="132"/>
    </location>
</feature>
<accession>A0AA47I7A1</accession>
<dbReference type="EMBL" id="CP086239">
    <property type="protein sequence ID" value="WAG62407.1"/>
    <property type="molecule type" value="Genomic_DNA"/>
</dbReference>
<gene>
    <name evidence="2" type="ORF">LL038_09275</name>
</gene>
<dbReference type="InterPro" id="IPR037401">
    <property type="entry name" value="SnoaL-like"/>
</dbReference>
<dbReference type="RefSeq" id="WP_216123471.1">
    <property type="nucleotide sequence ID" value="NZ_CP086239.1"/>
</dbReference>
<sequence>MSLEILQAKLELRELVDAYSNLGDEKKLSEQMHLLTPDHRYMVYMGDQLVSDVSGTKQLLEEFTGHASFVKRYFSINAQHIVKVDGDTATGVAYSQLKMVREEDGKEIITDYSVKYDDTYVRQNGNWLIKTRIAHFIIIDVRTLQG</sequence>
<reference evidence="2" key="1">
    <citation type="submission" date="2021-11" db="EMBL/GenBank/DDBJ databases">
        <title>Clostridia strains as spoilage organisms.</title>
        <authorList>
            <person name="Wambui J."/>
            <person name="Stevens M.J.A."/>
            <person name="Stephan R."/>
        </authorList>
    </citation>
    <scope>NUCLEOTIDE SEQUENCE</scope>
    <source>
        <strain evidence="2">CF009</strain>
    </source>
</reference>
<evidence type="ECO:0000313" key="3">
    <source>
        <dbReference type="Proteomes" id="UP001164733"/>
    </source>
</evidence>
<proteinExistence type="predicted"/>
<evidence type="ECO:0000259" key="1">
    <source>
        <dbReference type="Pfam" id="PF13577"/>
    </source>
</evidence>
<dbReference type="Proteomes" id="UP001164733">
    <property type="component" value="Chromosome"/>
</dbReference>
<protein>
    <submittedName>
        <fullName evidence="2">Nuclear transport factor 2 family protein</fullName>
    </submittedName>
</protein>
<evidence type="ECO:0000313" key="2">
    <source>
        <dbReference type="EMBL" id="WAG62407.1"/>
    </source>
</evidence>
<organism evidence="2 3">
    <name type="scientific">Clostridium estertheticum</name>
    <dbReference type="NCBI Taxonomy" id="238834"/>
    <lineage>
        <taxon>Bacteria</taxon>
        <taxon>Bacillati</taxon>
        <taxon>Bacillota</taxon>
        <taxon>Clostridia</taxon>
        <taxon>Eubacteriales</taxon>
        <taxon>Clostridiaceae</taxon>
        <taxon>Clostridium</taxon>
    </lineage>
</organism>
<dbReference type="CDD" id="cd00531">
    <property type="entry name" value="NTF2_like"/>
    <property type="match status" value="1"/>
</dbReference>